<gene>
    <name evidence="2" type="ORF">CNMCM6106_003760</name>
</gene>
<comment type="caution">
    <text evidence="2">The sequence shown here is derived from an EMBL/GenBank/DDBJ whole genome shotgun (WGS) entry which is preliminary data.</text>
</comment>
<reference evidence="2" key="1">
    <citation type="submission" date="2020-06" db="EMBL/GenBank/DDBJ databases">
        <title>Draft genome sequences of strains closely related to Aspergillus parafelis and Aspergillus hiratsukae.</title>
        <authorList>
            <person name="Dos Santos R.A.C."/>
            <person name="Rivero-Menendez O."/>
            <person name="Steenwyk J.L."/>
            <person name="Mead M.E."/>
            <person name="Goldman G.H."/>
            <person name="Alastruey-Izquierdo A."/>
            <person name="Rokas A."/>
        </authorList>
    </citation>
    <scope>NUCLEOTIDE SEQUENCE</scope>
    <source>
        <strain evidence="2">CNM-CM6106</strain>
    </source>
</reference>
<dbReference type="AlphaFoldDB" id="A0A8H6Q7K2"/>
<protein>
    <submittedName>
        <fullName evidence="2">Uncharacterized protein</fullName>
    </submittedName>
</protein>
<dbReference type="Proteomes" id="UP000662466">
    <property type="component" value="Unassembled WGS sequence"/>
</dbReference>
<dbReference type="EMBL" id="JACBAF010002071">
    <property type="protein sequence ID" value="KAF7168601.1"/>
    <property type="molecule type" value="Genomic_DNA"/>
</dbReference>
<name>A0A8H6Q7K2_9EURO</name>
<evidence type="ECO:0000256" key="1">
    <source>
        <dbReference type="SAM" id="MobiDB-lite"/>
    </source>
</evidence>
<sequence>MIDQDISMDLESSATIVFEQPLITDSISASRPCGALFVGACSNCVWNSKGSQCSFYLGKNRGWDQKYDKAILQRGGLLAVVDGGEPVRHWPLEESKVAYSVELPEKSRAEASRASRAPELIMSSPIEQPDSHSGPATRTKLSKTKTFFSGTPSFAAKAATLLPQRQKVVRPSAYIVMVSIELTVRRSVVVLADQSQDWPQYGTDASDMYSGRNVQLRSAEQGYRSTAARTYRRLRSRGLVFILLNPAQATKSNLAGLSLFNGPLEKSNPNRHAEMKHLLDHIETVAGKGCTKIVTSASSFIVAIYDTVSNRDRNMKRIAKIDFKV</sequence>
<proteinExistence type="predicted"/>
<organism evidence="2 3">
    <name type="scientific">Aspergillus hiratsukae</name>
    <dbReference type="NCBI Taxonomy" id="1194566"/>
    <lineage>
        <taxon>Eukaryota</taxon>
        <taxon>Fungi</taxon>
        <taxon>Dikarya</taxon>
        <taxon>Ascomycota</taxon>
        <taxon>Pezizomycotina</taxon>
        <taxon>Eurotiomycetes</taxon>
        <taxon>Eurotiomycetidae</taxon>
        <taxon>Eurotiales</taxon>
        <taxon>Aspergillaceae</taxon>
        <taxon>Aspergillus</taxon>
        <taxon>Aspergillus subgen. Fumigati</taxon>
    </lineage>
</organism>
<dbReference type="Pfam" id="PF12511">
    <property type="entry name" value="DUF3716"/>
    <property type="match status" value="1"/>
</dbReference>
<feature type="region of interest" description="Disordered" evidence="1">
    <location>
        <begin position="108"/>
        <end position="139"/>
    </location>
</feature>
<dbReference type="InterPro" id="IPR022190">
    <property type="entry name" value="DUF3716"/>
</dbReference>
<accession>A0A8H6Q7K2</accession>
<evidence type="ECO:0000313" key="3">
    <source>
        <dbReference type="Proteomes" id="UP000662466"/>
    </source>
</evidence>
<evidence type="ECO:0000313" key="2">
    <source>
        <dbReference type="EMBL" id="KAF7168601.1"/>
    </source>
</evidence>